<feature type="region of interest" description="Disordered" evidence="1">
    <location>
        <begin position="1"/>
        <end position="116"/>
    </location>
</feature>
<evidence type="ECO:0000313" key="2">
    <source>
        <dbReference type="EMBL" id="VDK71835.1"/>
    </source>
</evidence>
<proteinExistence type="predicted"/>
<dbReference type="OMA" id="YMQPPQT"/>
<reference evidence="2 3" key="1">
    <citation type="submission" date="2018-08" db="EMBL/GenBank/DDBJ databases">
        <authorList>
            <person name="Laetsch R D."/>
            <person name="Stevens L."/>
            <person name="Kumar S."/>
            <person name="Blaxter L. M."/>
        </authorList>
    </citation>
    <scope>NUCLEOTIDE SEQUENCE [LARGE SCALE GENOMIC DNA]</scope>
</reference>
<dbReference type="OrthoDB" id="5874693at2759"/>
<dbReference type="EMBL" id="UYRX01000057">
    <property type="protein sequence ID" value="VDK71835.1"/>
    <property type="molecule type" value="Genomic_DNA"/>
</dbReference>
<feature type="compositionally biased region" description="Low complexity" evidence="1">
    <location>
        <begin position="146"/>
        <end position="156"/>
    </location>
</feature>
<keyword evidence="3" id="KW-1185">Reference proteome</keyword>
<sequence>MEGSTSCTSDNDANTSRESETVIEMRNVATPAPNSNNSSFVNEATSPLGHLDPHRLRDMVVDKQTACQTQVESPYKQPYWTPSPADHSQSPSSNIRSVSASSSSPVTPVMHPPRLPSAIRDSALLSPSAARNPVQQPIGMCLSVRSPMGSPSSMHPPLSPFISRPSSNAPSPYMQPPQTPIHYQTNLQSPAGVIPSNHVPPSPPCTPYLSRMPAVGPSQQQYPCHAQMQQPQWTNQQAQQHFGSGSVHRVMVQRVPYSGYPPTMSQLQPQNSQHPSSSNVFPAGATGASVTPASRGAIYPSPSAVPCQQSSGPQSTPYPPQSCYQPKGQRQPKYPVQSPVYRQQQPQTVSVRTYLGNQQSSLSASPTYQRELFKAAPQLLLLWFSPVIQAKF</sequence>
<dbReference type="Proteomes" id="UP000277928">
    <property type="component" value="Unassembled WGS sequence"/>
</dbReference>
<feature type="region of interest" description="Disordered" evidence="1">
    <location>
        <begin position="258"/>
        <end position="342"/>
    </location>
</feature>
<dbReference type="AlphaFoldDB" id="A0A3P6SVG2"/>
<feature type="compositionally biased region" description="Basic and acidic residues" evidence="1">
    <location>
        <begin position="51"/>
        <end position="61"/>
    </location>
</feature>
<feature type="compositionally biased region" description="Polar residues" evidence="1">
    <location>
        <begin position="306"/>
        <end position="315"/>
    </location>
</feature>
<name>A0A3P6SVG2_LITSI</name>
<protein>
    <submittedName>
        <fullName evidence="2">Uncharacterized protein</fullName>
    </submittedName>
</protein>
<evidence type="ECO:0000313" key="3">
    <source>
        <dbReference type="Proteomes" id="UP000277928"/>
    </source>
</evidence>
<feature type="compositionally biased region" description="Polar residues" evidence="1">
    <location>
        <begin position="32"/>
        <end position="45"/>
    </location>
</feature>
<feature type="compositionally biased region" description="Polar residues" evidence="1">
    <location>
        <begin position="1"/>
        <end position="14"/>
    </location>
</feature>
<feature type="compositionally biased region" description="Low complexity" evidence="1">
    <location>
        <begin position="265"/>
        <end position="279"/>
    </location>
</feature>
<evidence type="ECO:0000256" key="1">
    <source>
        <dbReference type="SAM" id="MobiDB-lite"/>
    </source>
</evidence>
<gene>
    <name evidence="2" type="ORF">NLS_LOCUS1582</name>
</gene>
<accession>A0A3P6SVG2</accession>
<feature type="compositionally biased region" description="Low complexity" evidence="1">
    <location>
        <begin position="90"/>
        <end position="109"/>
    </location>
</feature>
<organism evidence="2 3">
    <name type="scientific">Litomosoides sigmodontis</name>
    <name type="common">Filarial nematode worm</name>
    <dbReference type="NCBI Taxonomy" id="42156"/>
    <lineage>
        <taxon>Eukaryota</taxon>
        <taxon>Metazoa</taxon>
        <taxon>Ecdysozoa</taxon>
        <taxon>Nematoda</taxon>
        <taxon>Chromadorea</taxon>
        <taxon>Rhabditida</taxon>
        <taxon>Spirurina</taxon>
        <taxon>Spiruromorpha</taxon>
        <taxon>Filarioidea</taxon>
        <taxon>Onchocercidae</taxon>
        <taxon>Litomosoides</taxon>
    </lineage>
</organism>
<feature type="region of interest" description="Disordered" evidence="1">
    <location>
        <begin position="142"/>
        <end position="199"/>
    </location>
</feature>